<proteinExistence type="predicted"/>
<evidence type="ECO:0000256" key="1">
    <source>
        <dbReference type="SAM" id="MobiDB-lite"/>
    </source>
</evidence>
<feature type="compositionally biased region" description="Polar residues" evidence="1">
    <location>
        <begin position="454"/>
        <end position="464"/>
    </location>
</feature>
<accession>A0A162LRR3</accession>
<dbReference type="PANTHER" id="PTHR33119:SF1">
    <property type="entry name" value="FE2OG DIOXYGENASE DOMAIN-CONTAINING PROTEIN"/>
    <property type="match status" value="1"/>
</dbReference>
<gene>
    <name evidence="4" type="ORF">BBO_04673</name>
</gene>
<feature type="region of interest" description="Disordered" evidence="1">
    <location>
        <begin position="576"/>
        <end position="605"/>
    </location>
</feature>
<protein>
    <submittedName>
        <fullName evidence="4">Uncharacterized protein</fullName>
    </submittedName>
</protein>
<dbReference type="EMBL" id="AZHA01000012">
    <property type="protein sequence ID" value="OAA43530.1"/>
    <property type="molecule type" value="Genomic_DNA"/>
</dbReference>
<evidence type="ECO:0000259" key="3">
    <source>
        <dbReference type="Pfam" id="PF21666"/>
    </source>
</evidence>
<name>A0A162LRR3_9HYPO</name>
<organism evidence="4 5">
    <name type="scientific">Beauveria brongniartii RCEF 3172</name>
    <dbReference type="NCBI Taxonomy" id="1081107"/>
    <lineage>
        <taxon>Eukaryota</taxon>
        <taxon>Fungi</taxon>
        <taxon>Dikarya</taxon>
        <taxon>Ascomycota</taxon>
        <taxon>Pezizomycotina</taxon>
        <taxon>Sordariomycetes</taxon>
        <taxon>Hypocreomycetidae</taxon>
        <taxon>Hypocreales</taxon>
        <taxon>Cordycipitaceae</taxon>
        <taxon>Beauveria</taxon>
        <taxon>Beauveria brongniartii</taxon>
    </lineage>
</organism>
<feature type="region of interest" description="Disordered" evidence="1">
    <location>
        <begin position="838"/>
        <end position="890"/>
    </location>
</feature>
<feature type="compositionally biased region" description="Basic and acidic residues" evidence="1">
    <location>
        <begin position="878"/>
        <end position="890"/>
    </location>
</feature>
<feature type="domain" description="DUF4246" evidence="3">
    <location>
        <begin position="46"/>
        <end position="109"/>
    </location>
</feature>
<dbReference type="Proteomes" id="UP000076863">
    <property type="component" value="Unassembled WGS sequence"/>
</dbReference>
<evidence type="ECO:0000313" key="4">
    <source>
        <dbReference type="EMBL" id="OAA43530.1"/>
    </source>
</evidence>
<feature type="region of interest" description="Disordered" evidence="1">
    <location>
        <begin position="432"/>
        <end position="464"/>
    </location>
</feature>
<comment type="caution">
    <text evidence="4">The sequence shown here is derived from an EMBL/GenBank/DDBJ whole genome shotgun (WGS) entry which is preliminary data.</text>
</comment>
<dbReference type="InterPro" id="IPR049207">
    <property type="entry name" value="DUF4246_N"/>
</dbReference>
<evidence type="ECO:0000313" key="5">
    <source>
        <dbReference type="Proteomes" id="UP000076863"/>
    </source>
</evidence>
<dbReference type="AlphaFoldDB" id="A0A162LRR3"/>
<feature type="region of interest" description="Disordered" evidence="1">
    <location>
        <begin position="771"/>
        <end position="821"/>
    </location>
</feature>
<dbReference type="Pfam" id="PF21666">
    <property type="entry name" value="DUF4246_N"/>
    <property type="match status" value="1"/>
</dbReference>
<dbReference type="Pfam" id="PF14033">
    <property type="entry name" value="DUF4246"/>
    <property type="match status" value="1"/>
</dbReference>
<keyword evidence="5" id="KW-1185">Reference proteome</keyword>
<sequence length="890" mass="100208">MAASDVLLYFNHGRVERVKLKRNYPSFLDGEDLAERNNTGGPRHIPGIHVAINFERHPNIQFSHGFGLWKQERLSFAELAMLRLMNDLTEEENWQSKVFDFSAVQRWKALALSRYFTNHELWDWCLFELMNKAKEHDLSRSIFALDSASRLYKSDRLKNTQLLKNLLDNTGRRSISPWLYPFIYAGSPIRADGRAVNLENITSSIGGGIIPPRPFWDNDKWSGEMQYYSSKSQWLAADITFTGQGNVVSFLSPINNLHPLRHKPLYSAIENLITESIPEWNKVLLYKSLQRNGPRIKSQERRRCDGCLGTTSGTCFCAIELSNFSRWMQGGISTGTEEPSPGSDWSPTSALNGNYTNVNRLYDSISLSQGFKDRGLQVYIELAHLEIDADGNIPDGDSRRFEWGLNGNRNERIVATSLICLRRENIKDQSGKISFRSETKNHGGRGEAAAEGKQPSSSMPTPVSGNPLAPQFQELVSIRLPEGRVVTFPNALQHKFEQLDLDDESKCGRLQFLAVHLVDPHYRLCSTRHVPPQSVSWWWEAARLGFVCWQHRAPLEIKNLIVDFAIGEGCGHSIQQAEESEDPSEGANSGLRFAPDNSPEQVQEEKPIRIEAATRMRQKAMAEHGTIIRALNHSRIYGVPSRLRVWYRQNCSTSVPLDYSEPEESGTTAVNSVVKSNGDLVWAPEDGEDSDDEDSDDEEDGALAGSVAQNNQTQQPDDQTQVVQMQATHAQSALLANTQAQNHQAQNHQAPSHQAEYHLVSNVSASTYQMPVSQEQTGQEQDDEQDDEQDGEQNSQLQDEQGDPEQSESEDDAQEQILEQLYTEQLHAARLRLQARVRGATSDGESLPLQPLEIPERPLNGESTGSDPNSRKRHSVSGRHETVAKMMRRE</sequence>
<feature type="compositionally biased region" description="Basic and acidic residues" evidence="1">
    <location>
        <begin position="432"/>
        <end position="450"/>
    </location>
</feature>
<feature type="compositionally biased region" description="Acidic residues" evidence="1">
    <location>
        <begin position="800"/>
        <end position="814"/>
    </location>
</feature>
<feature type="region of interest" description="Disordered" evidence="1">
    <location>
        <begin position="675"/>
        <end position="728"/>
    </location>
</feature>
<reference evidence="4 5" key="1">
    <citation type="journal article" date="2016" name="Genome Biol. Evol.">
        <title>Divergent and convergent evolution of fungal pathogenicity.</title>
        <authorList>
            <person name="Shang Y."/>
            <person name="Xiao G."/>
            <person name="Zheng P."/>
            <person name="Cen K."/>
            <person name="Zhan S."/>
            <person name="Wang C."/>
        </authorList>
    </citation>
    <scope>NUCLEOTIDE SEQUENCE [LARGE SCALE GENOMIC DNA]</scope>
    <source>
        <strain evidence="4 5">RCEF 3172</strain>
    </source>
</reference>
<dbReference type="InterPro" id="IPR025340">
    <property type="entry name" value="DUF4246"/>
</dbReference>
<feature type="compositionally biased region" description="Low complexity" evidence="1">
    <location>
        <begin position="709"/>
        <end position="726"/>
    </location>
</feature>
<evidence type="ECO:0000259" key="2">
    <source>
        <dbReference type="Pfam" id="PF14033"/>
    </source>
</evidence>
<feature type="compositionally biased region" description="Acidic residues" evidence="1">
    <location>
        <begin position="685"/>
        <end position="701"/>
    </location>
</feature>
<dbReference type="InterPro" id="IPR049192">
    <property type="entry name" value="DUF4246_C"/>
</dbReference>
<dbReference type="OrthoDB" id="415532at2759"/>
<feature type="compositionally biased region" description="Acidic residues" evidence="1">
    <location>
        <begin position="780"/>
        <end position="791"/>
    </location>
</feature>
<feature type="domain" description="DUF4246" evidence="2">
    <location>
        <begin position="120"/>
        <end position="540"/>
    </location>
</feature>
<dbReference type="PANTHER" id="PTHR33119">
    <property type="entry name" value="IFI3P"/>
    <property type="match status" value="1"/>
</dbReference>